<dbReference type="GeneID" id="77729292"/>
<sequence>MRFLTLLALFTAYASHLALAAPSGLVARADTVYNIGINIGPQFVIKDGRASIGTASGTEEKHDWGGDVLGHVSRKIIVGGLGEQFDSIAGSWIQEQSFRYEEAFEADGVKQKAEPFKGVCFKKFAHRAPPGHHGAMTRSVEFTVPTAEAIRAAEAAGQAGRGGHRVEDADISFSCERSY</sequence>
<gene>
    <name evidence="2" type="ORF">MKK02DRAFT_38407</name>
</gene>
<evidence type="ECO:0000313" key="2">
    <source>
        <dbReference type="EMBL" id="KAI9633751.1"/>
    </source>
</evidence>
<protein>
    <submittedName>
        <fullName evidence="2">Uncharacterized protein</fullName>
    </submittedName>
</protein>
<dbReference type="AlphaFoldDB" id="A0AA38LUE3"/>
<reference evidence="2" key="1">
    <citation type="journal article" date="2022" name="G3 (Bethesda)">
        <title>High quality genome of the basidiomycete yeast Dioszegia hungarica PDD-24b-2 isolated from cloud water.</title>
        <authorList>
            <person name="Jarrige D."/>
            <person name="Haridas S."/>
            <person name="Bleykasten-Grosshans C."/>
            <person name="Joly M."/>
            <person name="Nadalig T."/>
            <person name="Sancelme M."/>
            <person name="Vuilleumier S."/>
            <person name="Grigoriev I.V."/>
            <person name="Amato P."/>
            <person name="Bringel F."/>
        </authorList>
    </citation>
    <scope>NUCLEOTIDE SEQUENCE</scope>
    <source>
        <strain evidence="2">PDD-24b-2</strain>
    </source>
</reference>
<comment type="caution">
    <text evidence="2">The sequence shown here is derived from an EMBL/GenBank/DDBJ whole genome shotgun (WGS) entry which is preliminary data.</text>
</comment>
<dbReference type="Proteomes" id="UP001164286">
    <property type="component" value="Unassembled WGS sequence"/>
</dbReference>
<name>A0AA38LUE3_9TREE</name>
<feature type="chain" id="PRO_5041300694" evidence="1">
    <location>
        <begin position="21"/>
        <end position="179"/>
    </location>
</feature>
<dbReference type="EMBL" id="JAKWFO010000008">
    <property type="protein sequence ID" value="KAI9633751.1"/>
    <property type="molecule type" value="Genomic_DNA"/>
</dbReference>
<keyword evidence="1" id="KW-0732">Signal</keyword>
<accession>A0AA38LUE3</accession>
<keyword evidence="3" id="KW-1185">Reference proteome</keyword>
<evidence type="ECO:0000256" key="1">
    <source>
        <dbReference type="SAM" id="SignalP"/>
    </source>
</evidence>
<dbReference type="RefSeq" id="XP_052943528.1">
    <property type="nucleotide sequence ID" value="XM_053090087.1"/>
</dbReference>
<organism evidence="2 3">
    <name type="scientific">Dioszegia hungarica</name>
    <dbReference type="NCBI Taxonomy" id="4972"/>
    <lineage>
        <taxon>Eukaryota</taxon>
        <taxon>Fungi</taxon>
        <taxon>Dikarya</taxon>
        <taxon>Basidiomycota</taxon>
        <taxon>Agaricomycotina</taxon>
        <taxon>Tremellomycetes</taxon>
        <taxon>Tremellales</taxon>
        <taxon>Bulleribasidiaceae</taxon>
        <taxon>Dioszegia</taxon>
    </lineage>
</organism>
<evidence type="ECO:0000313" key="3">
    <source>
        <dbReference type="Proteomes" id="UP001164286"/>
    </source>
</evidence>
<proteinExistence type="predicted"/>
<feature type="signal peptide" evidence="1">
    <location>
        <begin position="1"/>
        <end position="20"/>
    </location>
</feature>